<evidence type="ECO:0000256" key="2">
    <source>
        <dbReference type="ARBA" id="ARBA00022679"/>
    </source>
</evidence>
<evidence type="ECO:0000313" key="4">
    <source>
        <dbReference type="EMBL" id="CAB4197039.1"/>
    </source>
</evidence>
<proteinExistence type="predicted"/>
<dbReference type="SUPFAM" id="SSF53335">
    <property type="entry name" value="S-adenosyl-L-methionine-dependent methyltransferases"/>
    <property type="match status" value="1"/>
</dbReference>
<dbReference type="EMBL" id="LR797252">
    <property type="protein sequence ID" value="CAB4197039.1"/>
    <property type="molecule type" value="Genomic_DNA"/>
</dbReference>
<protein>
    <submittedName>
        <fullName evidence="4">MT-A70-like</fullName>
    </submittedName>
</protein>
<dbReference type="Pfam" id="PF05063">
    <property type="entry name" value="MT-A70"/>
    <property type="match status" value="2"/>
</dbReference>
<dbReference type="GO" id="GO:0032259">
    <property type="term" value="P:methylation"/>
    <property type="evidence" value="ECO:0007669"/>
    <property type="project" value="UniProtKB-KW"/>
</dbReference>
<dbReference type="GO" id="GO:0003676">
    <property type="term" value="F:nucleic acid binding"/>
    <property type="evidence" value="ECO:0007669"/>
    <property type="project" value="InterPro"/>
</dbReference>
<accession>A0A6J5RJ55</accession>
<organism evidence="4">
    <name type="scientific">uncultured Caudovirales phage</name>
    <dbReference type="NCBI Taxonomy" id="2100421"/>
    <lineage>
        <taxon>Viruses</taxon>
        <taxon>Duplodnaviria</taxon>
        <taxon>Heunggongvirae</taxon>
        <taxon>Uroviricota</taxon>
        <taxon>Caudoviricetes</taxon>
        <taxon>Peduoviridae</taxon>
        <taxon>Maltschvirus</taxon>
        <taxon>Maltschvirus maltsch</taxon>
    </lineage>
</organism>
<name>A0A6J5RJ55_9CAUD</name>
<reference evidence="4" key="1">
    <citation type="submission" date="2020-05" db="EMBL/GenBank/DDBJ databases">
        <authorList>
            <person name="Chiriac C."/>
            <person name="Salcher M."/>
            <person name="Ghai R."/>
            <person name="Kavagutti S V."/>
        </authorList>
    </citation>
    <scope>NUCLEOTIDE SEQUENCE</scope>
</reference>
<sequence>MPKKFKVIVADPPYSFNDKLLQSDVARGASSNYNVMSISDIKNLPVKDCADKDGAILALWVPSSLLQDGLDIMKTWGFTHKQTYVWVKTKKESLGDLRKFAIKLVKKSLKDGNWDAFQFNEIKDLFVKSLNNFSLNNILAFGMGRLFRQTHEICLIGTNNNKIYKDLKNKSQRSVSFGENLRHSAKPPHLQDSLEIMFPNQNYLEIFGRIDRVGWCVIGNESPQTLGEDIRVSLAKLI</sequence>
<keyword evidence="3" id="KW-0949">S-adenosyl-L-methionine</keyword>
<keyword evidence="2" id="KW-0808">Transferase</keyword>
<dbReference type="InterPro" id="IPR007757">
    <property type="entry name" value="MT-A70-like"/>
</dbReference>
<dbReference type="PANTHER" id="PTHR12829">
    <property type="entry name" value="N6-ADENOSINE-METHYLTRANSFERASE"/>
    <property type="match status" value="1"/>
</dbReference>
<keyword evidence="1" id="KW-0489">Methyltransferase</keyword>
<dbReference type="PROSITE" id="PS51143">
    <property type="entry name" value="MT_A70"/>
    <property type="match status" value="1"/>
</dbReference>
<dbReference type="InterPro" id="IPR002052">
    <property type="entry name" value="DNA_methylase_N6_adenine_CS"/>
</dbReference>
<gene>
    <name evidence="4" type="ORF">UFOVP1290_559</name>
</gene>
<dbReference type="PROSITE" id="PS00092">
    <property type="entry name" value="N6_MTASE"/>
    <property type="match status" value="1"/>
</dbReference>
<dbReference type="PANTHER" id="PTHR12829:SF7">
    <property type="entry name" value="N6-ADENOSINE-METHYLTRANSFERASE CATALYTIC SUBUNIT"/>
    <property type="match status" value="1"/>
</dbReference>
<dbReference type="GO" id="GO:0008168">
    <property type="term" value="F:methyltransferase activity"/>
    <property type="evidence" value="ECO:0007669"/>
    <property type="project" value="UniProtKB-KW"/>
</dbReference>
<evidence type="ECO:0000256" key="3">
    <source>
        <dbReference type="ARBA" id="ARBA00022691"/>
    </source>
</evidence>
<evidence type="ECO:0000256" key="1">
    <source>
        <dbReference type="ARBA" id="ARBA00022603"/>
    </source>
</evidence>
<dbReference type="InterPro" id="IPR029063">
    <property type="entry name" value="SAM-dependent_MTases_sf"/>
</dbReference>